<reference evidence="1" key="1">
    <citation type="submission" date="2022-08" db="EMBL/GenBank/DDBJ databases">
        <title>Genome Sequence of Fusarium decemcellulare.</title>
        <authorList>
            <person name="Buettner E."/>
        </authorList>
    </citation>
    <scope>NUCLEOTIDE SEQUENCE</scope>
    <source>
        <strain evidence="1">Babe19</strain>
    </source>
</reference>
<organism evidence="1 2">
    <name type="scientific">Fusarium decemcellulare</name>
    <dbReference type="NCBI Taxonomy" id="57161"/>
    <lineage>
        <taxon>Eukaryota</taxon>
        <taxon>Fungi</taxon>
        <taxon>Dikarya</taxon>
        <taxon>Ascomycota</taxon>
        <taxon>Pezizomycotina</taxon>
        <taxon>Sordariomycetes</taxon>
        <taxon>Hypocreomycetidae</taxon>
        <taxon>Hypocreales</taxon>
        <taxon>Nectriaceae</taxon>
        <taxon>Fusarium</taxon>
        <taxon>Fusarium decemcellulare species complex</taxon>
    </lineage>
</organism>
<keyword evidence="2" id="KW-1185">Reference proteome</keyword>
<dbReference type="EMBL" id="JANRMS010000279">
    <property type="protein sequence ID" value="KAJ3542739.1"/>
    <property type="molecule type" value="Genomic_DNA"/>
</dbReference>
<sequence>MNSRIGPQSPTHQDSEPDTQGPLSSDAIGSLDTSPVSLPSREAAEDLVKVYFQFTNLGMPLLHEPTFNRKLDLVYSMPRTIQLTKTHTTTESRIALFWVLEVFAIAILSKQRQDPARIPTWIADRYHATAIMALHEAGLPATIEGVQALLLIGLYAYHHPTLWDVWKTVGTAVGLAIELGLHQDPRSDHFDFLTLDNMRRTFWVAYGMVRNLSIALAMPSCIADGAIIVKVGNLVFWKRLYTKSYQFPSDIEDEFITADGITTGARHSTSKRITLHLFRYRQIQSEMQTALCNYLIVLFIQLLLQQRTQYLNTS</sequence>
<protein>
    <submittedName>
        <fullName evidence="1">Uncharacterized protein</fullName>
    </submittedName>
</protein>
<dbReference type="Proteomes" id="UP001148629">
    <property type="component" value="Unassembled WGS sequence"/>
</dbReference>
<accession>A0ACC1SMR5</accession>
<gene>
    <name evidence="1" type="ORF">NM208_g3938</name>
</gene>
<evidence type="ECO:0000313" key="1">
    <source>
        <dbReference type="EMBL" id="KAJ3542739.1"/>
    </source>
</evidence>
<name>A0ACC1SMR5_9HYPO</name>
<proteinExistence type="predicted"/>
<evidence type="ECO:0000313" key="2">
    <source>
        <dbReference type="Proteomes" id="UP001148629"/>
    </source>
</evidence>
<comment type="caution">
    <text evidence="1">The sequence shown here is derived from an EMBL/GenBank/DDBJ whole genome shotgun (WGS) entry which is preliminary data.</text>
</comment>